<dbReference type="InterPro" id="IPR013342">
    <property type="entry name" value="Mandelate_racemase_C"/>
</dbReference>
<dbReference type="GO" id="GO:0016052">
    <property type="term" value="P:carbohydrate catabolic process"/>
    <property type="evidence" value="ECO:0007669"/>
    <property type="project" value="TreeGrafter"/>
</dbReference>
<dbReference type="Proteomes" id="UP000612585">
    <property type="component" value="Unassembled WGS sequence"/>
</dbReference>
<dbReference type="Gene3D" id="3.20.20.120">
    <property type="entry name" value="Enolase-like C-terminal domain"/>
    <property type="match status" value="1"/>
</dbReference>
<dbReference type="AlphaFoldDB" id="A0A8J3Z9D2"/>
<dbReference type="GO" id="GO:0000287">
    <property type="term" value="F:magnesium ion binding"/>
    <property type="evidence" value="ECO:0007669"/>
    <property type="project" value="TreeGrafter"/>
</dbReference>
<dbReference type="SFLD" id="SFLDG00179">
    <property type="entry name" value="mandelate_racemase"/>
    <property type="match status" value="1"/>
</dbReference>
<dbReference type="InterPro" id="IPR029065">
    <property type="entry name" value="Enolase_C-like"/>
</dbReference>
<evidence type="ECO:0000313" key="5">
    <source>
        <dbReference type="EMBL" id="GIJ57645.1"/>
    </source>
</evidence>
<dbReference type="InterPro" id="IPR036849">
    <property type="entry name" value="Enolase-like_C_sf"/>
</dbReference>
<evidence type="ECO:0000313" key="6">
    <source>
        <dbReference type="Proteomes" id="UP000612585"/>
    </source>
</evidence>
<evidence type="ECO:0000256" key="3">
    <source>
        <dbReference type="ARBA" id="ARBA00022842"/>
    </source>
</evidence>
<sequence>MFRRALARMRLRDVRTILLTGPCTDDPWLSVFKRHRTAAFVEVETDSGVVGLGETYAGYFFPESVPLVVDYLKPILLAVDDVEPTAATVRALTARMRTCFAFWGRVGLGAAVLAGIEGALWDAVGKLAGVPVHRLLADDAPDRLPAYATGGPSPWPRDDLLRKVEFYRSLGFTAVKLASGYLDAVSRAEVPPPGGPVDGEVDKVTVLRKEFGADLGILLDGHMGHREGTARWDAETAQRVLDALAPHGLELFEEPLPYDDLAGYAELTANSAVPVAGGEQLTSYAEFATFADRRAFAVAQPDASWLGIEGFVRVAERFSVDGRAVAPHAWSAGAGVMQNLHAAFACANTLIVELPPAAGPLHTEVWSLRLRDGMVLRPDEPGLGVHLTDETRQRYPFRPGMEEFSSVPGKLMRS</sequence>
<dbReference type="InterPro" id="IPR046945">
    <property type="entry name" value="RHMD-like"/>
</dbReference>
<dbReference type="InterPro" id="IPR029017">
    <property type="entry name" value="Enolase-like_N"/>
</dbReference>
<dbReference type="SUPFAM" id="SSF51604">
    <property type="entry name" value="Enolase C-terminal domain-like"/>
    <property type="match status" value="1"/>
</dbReference>
<dbReference type="Pfam" id="PF02746">
    <property type="entry name" value="MR_MLE_N"/>
    <property type="match status" value="1"/>
</dbReference>
<dbReference type="SFLD" id="SFLDS00001">
    <property type="entry name" value="Enolase"/>
    <property type="match status" value="1"/>
</dbReference>
<dbReference type="Gene3D" id="3.30.390.10">
    <property type="entry name" value="Enolase-like, N-terminal domain"/>
    <property type="match status" value="1"/>
</dbReference>
<keyword evidence="2" id="KW-0479">Metal-binding</keyword>
<dbReference type="CDD" id="cd03316">
    <property type="entry name" value="MR_like"/>
    <property type="match status" value="1"/>
</dbReference>
<evidence type="ECO:0000256" key="1">
    <source>
        <dbReference type="ARBA" id="ARBA00001946"/>
    </source>
</evidence>
<comment type="cofactor">
    <cofactor evidence="1">
        <name>Mg(2+)</name>
        <dbReference type="ChEBI" id="CHEBI:18420"/>
    </cofactor>
</comment>
<accession>A0A8J3Z9D2</accession>
<dbReference type="SUPFAM" id="SSF54826">
    <property type="entry name" value="Enolase N-terminal domain-like"/>
    <property type="match status" value="1"/>
</dbReference>
<reference evidence="5" key="1">
    <citation type="submission" date="2021-01" db="EMBL/GenBank/DDBJ databases">
        <title>Whole genome shotgun sequence of Virgisporangium aurantiacum NBRC 16421.</title>
        <authorList>
            <person name="Komaki H."/>
            <person name="Tamura T."/>
        </authorList>
    </citation>
    <scope>NUCLEOTIDE SEQUENCE</scope>
    <source>
        <strain evidence="5">NBRC 16421</strain>
    </source>
</reference>
<dbReference type="PANTHER" id="PTHR13794">
    <property type="entry name" value="ENOLASE SUPERFAMILY, MANDELATE RACEMASE"/>
    <property type="match status" value="1"/>
</dbReference>
<dbReference type="InterPro" id="IPR013341">
    <property type="entry name" value="Mandelate_racemase_N_dom"/>
</dbReference>
<organism evidence="5 6">
    <name type="scientific">Virgisporangium aurantiacum</name>
    <dbReference type="NCBI Taxonomy" id="175570"/>
    <lineage>
        <taxon>Bacteria</taxon>
        <taxon>Bacillati</taxon>
        <taxon>Actinomycetota</taxon>
        <taxon>Actinomycetes</taxon>
        <taxon>Micromonosporales</taxon>
        <taxon>Micromonosporaceae</taxon>
        <taxon>Virgisporangium</taxon>
    </lineage>
</organism>
<keyword evidence="3" id="KW-0460">Magnesium</keyword>
<dbReference type="Pfam" id="PF13378">
    <property type="entry name" value="MR_MLE_C"/>
    <property type="match status" value="1"/>
</dbReference>
<evidence type="ECO:0000256" key="2">
    <source>
        <dbReference type="ARBA" id="ARBA00022723"/>
    </source>
</evidence>
<keyword evidence="6" id="KW-1185">Reference proteome</keyword>
<dbReference type="EMBL" id="BOPG01000032">
    <property type="protein sequence ID" value="GIJ57645.1"/>
    <property type="molecule type" value="Genomic_DNA"/>
</dbReference>
<dbReference type="SMART" id="SM00922">
    <property type="entry name" value="MR_MLE"/>
    <property type="match status" value="1"/>
</dbReference>
<gene>
    <name evidence="5" type="ORF">Vau01_051610</name>
</gene>
<dbReference type="PANTHER" id="PTHR13794:SF58">
    <property type="entry name" value="MITOCHONDRIAL ENOLASE SUPERFAMILY MEMBER 1"/>
    <property type="match status" value="1"/>
</dbReference>
<dbReference type="GO" id="GO:0016836">
    <property type="term" value="F:hydro-lyase activity"/>
    <property type="evidence" value="ECO:0007669"/>
    <property type="project" value="TreeGrafter"/>
</dbReference>
<protein>
    <submittedName>
        <fullName evidence="5">Enolase</fullName>
    </submittedName>
</protein>
<comment type="caution">
    <text evidence="5">The sequence shown here is derived from an EMBL/GenBank/DDBJ whole genome shotgun (WGS) entry which is preliminary data.</text>
</comment>
<name>A0A8J3Z9D2_9ACTN</name>
<evidence type="ECO:0000259" key="4">
    <source>
        <dbReference type="SMART" id="SM00922"/>
    </source>
</evidence>
<proteinExistence type="predicted"/>
<feature type="domain" description="Mandelate racemase/muconate lactonizing enzyme C-terminal" evidence="4">
    <location>
        <begin position="157"/>
        <end position="274"/>
    </location>
</feature>